<dbReference type="GO" id="GO:0046872">
    <property type="term" value="F:metal ion binding"/>
    <property type="evidence" value="ECO:0007669"/>
    <property type="project" value="UniProtKB-KW"/>
</dbReference>
<evidence type="ECO:0000313" key="3">
    <source>
        <dbReference type="EMBL" id="SDH91765.1"/>
    </source>
</evidence>
<dbReference type="Pfam" id="PF01903">
    <property type="entry name" value="CbiX"/>
    <property type="match status" value="1"/>
</dbReference>
<dbReference type="AlphaFoldDB" id="A0A1G8GBL9"/>
<dbReference type="Gene3D" id="3.40.50.1400">
    <property type="match status" value="1"/>
</dbReference>
<dbReference type="PANTHER" id="PTHR33542">
    <property type="entry name" value="SIROHYDROCHLORIN FERROCHELATASE, CHLOROPLASTIC"/>
    <property type="match status" value="1"/>
</dbReference>
<organism evidence="3 4">
    <name type="scientific">Propionivibrio dicarboxylicus</name>
    <dbReference type="NCBI Taxonomy" id="83767"/>
    <lineage>
        <taxon>Bacteria</taxon>
        <taxon>Pseudomonadati</taxon>
        <taxon>Pseudomonadota</taxon>
        <taxon>Betaproteobacteria</taxon>
        <taxon>Rhodocyclales</taxon>
        <taxon>Rhodocyclaceae</taxon>
        <taxon>Propionivibrio</taxon>
    </lineage>
</organism>
<dbReference type="EMBL" id="FNCY01000010">
    <property type="protein sequence ID" value="SDH91765.1"/>
    <property type="molecule type" value="Genomic_DNA"/>
</dbReference>
<sequence>MTTTALILFAHGARHPEWAETLNRLCRAVRARLSDARVEPAYLEFMAPSLEDCAAGLIAEGFRRIVVIPMFLAQGGHLKEDLPKILAALREAHPQVGFELTGPIGEAEAVVQAMAAHVVTLAD</sequence>
<dbReference type="CDD" id="cd03416">
    <property type="entry name" value="CbiX_SirB_N"/>
    <property type="match status" value="1"/>
</dbReference>
<keyword evidence="1" id="KW-0479">Metal-binding</keyword>
<dbReference type="PANTHER" id="PTHR33542:SF3">
    <property type="entry name" value="SIROHYDROCHLORIN FERROCHELATASE, CHLOROPLASTIC"/>
    <property type="match status" value="1"/>
</dbReference>
<gene>
    <name evidence="3" type="ORF">SAMN05660652_02530</name>
</gene>
<dbReference type="GO" id="GO:0016829">
    <property type="term" value="F:lyase activity"/>
    <property type="evidence" value="ECO:0007669"/>
    <property type="project" value="UniProtKB-KW"/>
</dbReference>
<dbReference type="RefSeq" id="WP_091938211.1">
    <property type="nucleotide sequence ID" value="NZ_FNCY01000010.1"/>
</dbReference>
<accession>A0A1G8GBL9</accession>
<dbReference type="STRING" id="83767.SAMN05660652_02530"/>
<dbReference type="Proteomes" id="UP000198607">
    <property type="component" value="Unassembled WGS sequence"/>
</dbReference>
<dbReference type="OrthoDB" id="9797895at2"/>
<keyword evidence="4" id="KW-1185">Reference proteome</keyword>
<dbReference type="InterPro" id="IPR002762">
    <property type="entry name" value="CbiX-like"/>
</dbReference>
<evidence type="ECO:0000256" key="1">
    <source>
        <dbReference type="ARBA" id="ARBA00022723"/>
    </source>
</evidence>
<reference evidence="3 4" key="1">
    <citation type="submission" date="2016-10" db="EMBL/GenBank/DDBJ databases">
        <authorList>
            <person name="de Groot N.N."/>
        </authorList>
    </citation>
    <scope>NUCLEOTIDE SEQUENCE [LARGE SCALE GENOMIC DNA]</scope>
    <source>
        <strain evidence="3 4">DSM 5885</strain>
    </source>
</reference>
<evidence type="ECO:0000313" key="4">
    <source>
        <dbReference type="Proteomes" id="UP000198607"/>
    </source>
</evidence>
<name>A0A1G8GBL9_9RHOO</name>
<evidence type="ECO:0000256" key="2">
    <source>
        <dbReference type="ARBA" id="ARBA00023239"/>
    </source>
</evidence>
<dbReference type="SUPFAM" id="SSF53800">
    <property type="entry name" value="Chelatase"/>
    <property type="match status" value="1"/>
</dbReference>
<proteinExistence type="predicted"/>
<dbReference type="InterPro" id="IPR050963">
    <property type="entry name" value="Sirohydro_Cobaltochel/CbiX"/>
</dbReference>
<keyword evidence="2" id="KW-0456">Lyase</keyword>
<protein>
    <submittedName>
        <fullName evidence="3">Sirohydrochlorin cobaltochelatase</fullName>
    </submittedName>
</protein>